<keyword evidence="3" id="KW-1003">Cell membrane</keyword>
<accession>A0A9D2J4V9</accession>
<dbReference type="InterPro" id="IPR055348">
    <property type="entry name" value="DctQ"/>
</dbReference>
<reference evidence="11" key="2">
    <citation type="submission" date="2021-04" db="EMBL/GenBank/DDBJ databases">
        <authorList>
            <person name="Gilroy R."/>
        </authorList>
    </citation>
    <scope>NUCLEOTIDE SEQUENCE</scope>
    <source>
        <strain evidence="11">ChiGjej4B4-7305</strain>
    </source>
</reference>
<sequence length="179" mass="19426">MTAVADRLYRALLVAVTVLLGVLTVVVTYQVIGRYIPFIPRALWTEEISRLCLAWLVFLGAALAVRRHEHFLIDVIPARAAERIRKPLQLTIIVITALGALVLLVGGLHFAGTGISRISTTSGIRLVWAYASMPVAGLSMLIFLAELAVRTLRGEKVEEIGSSLVEADTPGIADEELGR</sequence>
<feature type="transmembrane region" description="Helical" evidence="9">
    <location>
        <begin position="12"/>
        <end position="36"/>
    </location>
</feature>
<evidence type="ECO:0000256" key="3">
    <source>
        <dbReference type="ARBA" id="ARBA00022475"/>
    </source>
</evidence>
<dbReference type="GO" id="GO:0005886">
    <property type="term" value="C:plasma membrane"/>
    <property type="evidence" value="ECO:0007669"/>
    <property type="project" value="UniProtKB-SubCell"/>
</dbReference>
<comment type="subcellular location">
    <subcellularLocation>
        <location evidence="1">Cell inner membrane</location>
        <topology evidence="1">Multi-pass membrane protein</topology>
    </subcellularLocation>
</comment>
<gene>
    <name evidence="11" type="ORF">H9815_08240</name>
</gene>
<evidence type="ECO:0000256" key="9">
    <source>
        <dbReference type="SAM" id="Phobius"/>
    </source>
</evidence>
<evidence type="ECO:0000256" key="7">
    <source>
        <dbReference type="ARBA" id="ARBA00023136"/>
    </source>
</evidence>
<dbReference type="PANTHER" id="PTHR35011:SF2">
    <property type="entry name" value="2,3-DIKETO-L-GULONATE TRAP TRANSPORTER SMALL PERMEASE PROTEIN YIAM"/>
    <property type="match status" value="1"/>
</dbReference>
<feature type="domain" description="Tripartite ATP-independent periplasmic transporters DctQ component" evidence="10">
    <location>
        <begin position="23"/>
        <end position="153"/>
    </location>
</feature>
<dbReference type="EMBL" id="DXBY01000139">
    <property type="protein sequence ID" value="HIZ35754.1"/>
    <property type="molecule type" value="Genomic_DNA"/>
</dbReference>
<evidence type="ECO:0000313" key="11">
    <source>
        <dbReference type="EMBL" id="HIZ35754.1"/>
    </source>
</evidence>
<evidence type="ECO:0000256" key="5">
    <source>
        <dbReference type="ARBA" id="ARBA00022692"/>
    </source>
</evidence>
<evidence type="ECO:0000259" key="10">
    <source>
        <dbReference type="Pfam" id="PF04290"/>
    </source>
</evidence>
<dbReference type="GO" id="GO:0022857">
    <property type="term" value="F:transmembrane transporter activity"/>
    <property type="evidence" value="ECO:0007669"/>
    <property type="project" value="TreeGrafter"/>
</dbReference>
<keyword evidence="5 9" id="KW-0812">Transmembrane</keyword>
<comment type="similarity">
    <text evidence="8">Belongs to the TRAP transporter small permease family.</text>
</comment>
<dbReference type="InterPro" id="IPR007387">
    <property type="entry name" value="TRAP_DctQ"/>
</dbReference>
<evidence type="ECO:0000313" key="12">
    <source>
        <dbReference type="Proteomes" id="UP000824037"/>
    </source>
</evidence>
<dbReference type="PANTHER" id="PTHR35011">
    <property type="entry name" value="2,3-DIKETO-L-GULONATE TRAP TRANSPORTER SMALL PERMEASE PROTEIN YIAM"/>
    <property type="match status" value="1"/>
</dbReference>
<proteinExistence type="inferred from homology"/>
<keyword evidence="2" id="KW-0813">Transport</keyword>
<comment type="caution">
    <text evidence="11">The sequence shown here is derived from an EMBL/GenBank/DDBJ whole genome shotgun (WGS) entry which is preliminary data.</text>
</comment>
<feature type="transmembrane region" description="Helical" evidence="9">
    <location>
        <begin position="128"/>
        <end position="149"/>
    </location>
</feature>
<dbReference type="AlphaFoldDB" id="A0A9D2J4V9"/>
<evidence type="ECO:0000256" key="4">
    <source>
        <dbReference type="ARBA" id="ARBA00022519"/>
    </source>
</evidence>
<evidence type="ECO:0000256" key="8">
    <source>
        <dbReference type="ARBA" id="ARBA00038436"/>
    </source>
</evidence>
<protein>
    <submittedName>
        <fullName evidence="11">TRAP transporter small permease</fullName>
    </submittedName>
</protein>
<dbReference type="Proteomes" id="UP000824037">
    <property type="component" value="Unassembled WGS sequence"/>
</dbReference>
<organism evidence="11 12">
    <name type="scientific">Candidatus Ruania gallistercoris</name>
    <dbReference type="NCBI Taxonomy" id="2838746"/>
    <lineage>
        <taxon>Bacteria</taxon>
        <taxon>Bacillati</taxon>
        <taxon>Actinomycetota</taxon>
        <taxon>Actinomycetes</taxon>
        <taxon>Micrococcales</taxon>
        <taxon>Ruaniaceae</taxon>
        <taxon>Ruania</taxon>
    </lineage>
</organism>
<keyword evidence="7 9" id="KW-0472">Membrane</keyword>
<name>A0A9D2J4V9_9MICO</name>
<feature type="transmembrane region" description="Helical" evidence="9">
    <location>
        <begin position="87"/>
        <end position="108"/>
    </location>
</feature>
<feature type="transmembrane region" description="Helical" evidence="9">
    <location>
        <begin position="48"/>
        <end position="66"/>
    </location>
</feature>
<evidence type="ECO:0000256" key="2">
    <source>
        <dbReference type="ARBA" id="ARBA00022448"/>
    </source>
</evidence>
<keyword evidence="6 9" id="KW-1133">Transmembrane helix</keyword>
<evidence type="ECO:0000256" key="6">
    <source>
        <dbReference type="ARBA" id="ARBA00022989"/>
    </source>
</evidence>
<dbReference type="Pfam" id="PF04290">
    <property type="entry name" value="DctQ"/>
    <property type="match status" value="1"/>
</dbReference>
<reference evidence="11" key="1">
    <citation type="journal article" date="2021" name="PeerJ">
        <title>Extensive microbial diversity within the chicken gut microbiome revealed by metagenomics and culture.</title>
        <authorList>
            <person name="Gilroy R."/>
            <person name="Ravi A."/>
            <person name="Getino M."/>
            <person name="Pursley I."/>
            <person name="Horton D.L."/>
            <person name="Alikhan N.F."/>
            <person name="Baker D."/>
            <person name="Gharbi K."/>
            <person name="Hall N."/>
            <person name="Watson M."/>
            <person name="Adriaenssens E.M."/>
            <person name="Foster-Nyarko E."/>
            <person name="Jarju S."/>
            <person name="Secka A."/>
            <person name="Antonio M."/>
            <person name="Oren A."/>
            <person name="Chaudhuri R.R."/>
            <person name="La Ragione R."/>
            <person name="Hildebrand F."/>
            <person name="Pallen M.J."/>
        </authorList>
    </citation>
    <scope>NUCLEOTIDE SEQUENCE</scope>
    <source>
        <strain evidence="11">ChiGjej4B4-7305</strain>
    </source>
</reference>
<dbReference type="GO" id="GO:0015740">
    <property type="term" value="P:C4-dicarboxylate transport"/>
    <property type="evidence" value="ECO:0007669"/>
    <property type="project" value="TreeGrafter"/>
</dbReference>
<keyword evidence="4" id="KW-0997">Cell inner membrane</keyword>
<evidence type="ECO:0000256" key="1">
    <source>
        <dbReference type="ARBA" id="ARBA00004429"/>
    </source>
</evidence>